<proteinExistence type="predicted"/>
<accession>A0A6J5KFT3</accession>
<protein>
    <submittedName>
        <fullName evidence="1">Uncharacterized protein</fullName>
    </submittedName>
</protein>
<gene>
    <name evidence="1" type="ORF">UFOVP5_35</name>
</gene>
<name>A0A6J5KFT3_9CAUD</name>
<organism evidence="1">
    <name type="scientific">uncultured Caudovirales phage</name>
    <dbReference type="NCBI Taxonomy" id="2100421"/>
    <lineage>
        <taxon>Viruses</taxon>
        <taxon>Duplodnaviria</taxon>
        <taxon>Heunggongvirae</taxon>
        <taxon>Uroviricota</taxon>
        <taxon>Caudoviricetes</taxon>
        <taxon>Peduoviridae</taxon>
        <taxon>Maltschvirus</taxon>
        <taxon>Maltschvirus maltsch</taxon>
    </lineage>
</organism>
<evidence type="ECO:0000313" key="1">
    <source>
        <dbReference type="EMBL" id="CAB4120798.1"/>
    </source>
</evidence>
<reference evidence="1" key="1">
    <citation type="submission" date="2020-04" db="EMBL/GenBank/DDBJ databases">
        <authorList>
            <person name="Chiriac C."/>
            <person name="Salcher M."/>
            <person name="Ghai R."/>
            <person name="Kavagutti S V."/>
        </authorList>
    </citation>
    <scope>NUCLEOTIDE SEQUENCE</scope>
</reference>
<dbReference type="EMBL" id="LR796135">
    <property type="protein sequence ID" value="CAB4120798.1"/>
    <property type="molecule type" value="Genomic_DNA"/>
</dbReference>
<sequence>MSRTAQWARMLNAANADRTLATEYASKYGALSAKVKAASYALDAGLHDLSAEYLREALASLSDPHSGAPVQDIRGRDAALMRARGMR</sequence>